<gene>
    <name evidence="1" type="ORF">FBBNIHIM_04475</name>
</gene>
<name>A0ABN8T739_9ENTR</name>
<dbReference type="Proteomes" id="UP001152651">
    <property type="component" value="Unassembled WGS sequence"/>
</dbReference>
<keyword evidence="2" id="KW-1185">Reference proteome</keyword>
<evidence type="ECO:0000313" key="2">
    <source>
        <dbReference type="Proteomes" id="UP001152651"/>
    </source>
</evidence>
<sequence length="50" mass="5444">MTLEQRVEELEKEISSLKMQLKECISALNCMASSLSADVAAIRKVGSKSS</sequence>
<evidence type="ECO:0000313" key="1">
    <source>
        <dbReference type="EMBL" id="CAH6636069.1"/>
    </source>
</evidence>
<protein>
    <submittedName>
        <fullName evidence="1">Uncharacterized protein</fullName>
    </submittedName>
</protein>
<reference evidence="1" key="1">
    <citation type="submission" date="2022-05" db="EMBL/GenBank/DDBJ databases">
        <authorList>
            <person name="Blom J."/>
        </authorList>
    </citation>
    <scope>NUCLEOTIDE SEQUENCE</scope>
    <source>
        <strain evidence="1">Type strain: CPO20170097</strain>
    </source>
</reference>
<accession>A0ABN8T739</accession>
<dbReference type="RefSeq" id="WP_253897084.1">
    <property type="nucleotide sequence ID" value="NZ_CALSBS010000002.1"/>
</dbReference>
<dbReference type="EMBL" id="CALSBS010000002">
    <property type="protein sequence ID" value="CAH6636069.1"/>
    <property type="molecule type" value="Genomic_DNA"/>
</dbReference>
<organism evidence="1 2">
    <name type="scientific">Pseudocitrobacter vendiensis</name>
    <dbReference type="NCBI Taxonomy" id="2488306"/>
    <lineage>
        <taxon>Bacteria</taxon>
        <taxon>Pseudomonadati</taxon>
        <taxon>Pseudomonadota</taxon>
        <taxon>Gammaproteobacteria</taxon>
        <taxon>Enterobacterales</taxon>
        <taxon>Enterobacteriaceae</taxon>
        <taxon>Pseudocitrobacter</taxon>
    </lineage>
</organism>
<proteinExistence type="predicted"/>
<comment type="caution">
    <text evidence="1">The sequence shown here is derived from an EMBL/GenBank/DDBJ whole genome shotgun (WGS) entry which is preliminary data.</text>
</comment>